<evidence type="ECO:0000313" key="1">
    <source>
        <dbReference type="EMBL" id="THV71802.1"/>
    </source>
</evidence>
<proteinExistence type="predicted"/>
<dbReference type="EMBL" id="QZAF01000138">
    <property type="protein sequence ID" value="THV71802.1"/>
    <property type="molecule type" value="Genomic_DNA"/>
</dbReference>
<name>A0A4S8SLT8_AURPU</name>
<organism evidence="1 2">
    <name type="scientific">Aureobasidium pullulans</name>
    <name type="common">Black yeast</name>
    <name type="synonym">Pullularia pullulans</name>
    <dbReference type="NCBI Taxonomy" id="5580"/>
    <lineage>
        <taxon>Eukaryota</taxon>
        <taxon>Fungi</taxon>
        <taxon>Dikarya</taxon>
        <taxon>Ascomycota</taxon>
        <taxon>Pezizomycotina</taxon>
        <taxon>Dothideomycetes</taxon>
        <taxon>Dothideomycetidae</taxon>
        <taxon>Dothideales</taxon>
        <taxon>Saccotheciaceae</taxon>
        <taxon>Aureobasidium</taxon>
    </lineage>
</organism>
<dbReference type="Proteomes" id="UP000304951">
    <property type="component" value="Unassembled WGS sequence"/>
</dbReference>
<dbReference type="Pfam" id="PF17784">
    <property type="entry name" value="Sulfotransfer_4"/>
    <property type="match status" value="1"/>
</dbReference>
<dbReference type="SUPFAM" id="SSF52540">
    <property type="entry name" value="P-loop containing nucleoside triphosphate hydrolases"/>
    <property type="match status" value="1"/>
</dbReference>
<gene>
    <name evidence="1" type="ORF">D6D28_04174</name>
</gene>
<dbReference type="InterPro" id="IPR027417">
    <property type="entry name" value="P-loop_NTPase"/>
</dbReference>
<protein>
    <recommendedName>
        <fullName evidence="3">NAD dependent epimerase/dehydratase</fullName>
    </recommendedName>
</protein>
<sequence>MTKWDDLLVNNGARIHQGHGRRLASVPTGDREIDKEGGVRTRPMKVILASMSRTGTVCKLPYCPSSRAMKLSRRYTMASEQEPLLKVACSAASSGVFCRLQKYRGHNLQDVRITNCYFEREIIENISLTRQAMYTAFQKLDLHPYHMVEAIKMPARDLAIAVEAIDARNTERAYGIAEFDKWIGDYDSVCDTPMNLLVKELIEAYPEAKVILTTRDPAKWRKSIENSILIIDKWRVWGYLPLISPDCAAFIKMMHKMDEVMDGYSIAALNRHNAGIREVVPKEKLLEFTLGEDGWKELCEFIELPQPEGEFPNVNDGKLFATMHVVLINIWVIKALKDAAVRVAPWAILLGSMWFVKRLGYF</sequence>
<dbReference type="PANTHER" id="PTHR36978">
    <property type="entry name" value="P-LOOP CONTAINING NUCLEOTIDE TRIPHOSPHATE HYDROLASE"/>
    <property type="match status" value="1"/>
</dbReference>
<dbReference type="InterPro" id="IPR040632">
    <property type="entry name" value="Sulfotransfer_4"/>
</dbReference>
<comment type="caution">
    <text evidence="1">The sequence shown here is derived from an EMBL/GenBank/DDBJ whole genome shotgun (WGS) entry which is preliminary data.</text>
</comment>
<dbReference type="Gene3D" id="3.40.50.300">
    <property type="entry name" value="P-loop containing nucleotide triphosphate hydrolases"/>
    <property type="match status" value="1"/>
</dbReference>
<reference evidence="1 2" key="1">
    <citation type="submission" date="2018-10" db="EMBL/GenBank/DDBJ databases">
        <title>Fifty Aureobasidium pullulans genomes reveal a recombining polyextremotolerant generalist.</title>
        <authorList>
            <person name="Gostincar C."/>
            <person name="Turk M."/>
            <person name="Zajc J."/>
            <person name="Gunde-Cimerman N."/>
        </authorList>
    </citation>
    <scope>NUCLEOTIDE SEQUENCE [LARGE SCALE GENOMIC DNA]</scope>
    <source>
        <strain evidence="1 2">EXF-11900</strain>
    </source>
</reference>
<evidence type="ECO:0000313" key="2">
    <source>
        <dbReference type="Proteomes" id="UP000304951"/>
    </source>
</evidence>
<dbReference type="AlphaFoldDB" id="A0A4S8SLT8"/>
<accession>A0A4S8SLT8</accession>
<dbReference type="PANTHER" id="PTHR36978:SF4">
    <property type="entry name" value="P-LOOP CONTAINING NUCLEOSIDE TRIPHOSPHATE HYDROLASE PROTEIN"/>
    <property type="match status" value="1"/>
</dbReference>
<evidence type="ECO:0008006" key="3">
    <source>
        <dbReference type="Google" id="ProtNLM"/>
    </source>
</evidence>